<evidence type="ECO:0000256" key="10">
    <source>
        <dbReference type="ARBA" id="ARBA00022842"/>
    </source>
</evidence>
<dbReference type="InterPro" id="IPR005146">
    <property type="entry name" value="B3/B4_tRNA-bd"/>
</dbReference>
<dbReference type="PROSITE" id="PS50886">
    <property type="entry name" value="TRBD"/>
    <property type="match status" value="1"/>
</dbReference>
<evidence type="ECO:0000256" key="16">
    <source>
        <dbReference type="PROSITE-ProRule" id="PRU00209"/>
    </source>
</evidence>
<keyword evidence="9 15" id="KW-0067">ATP-binding</keyword>
<feature type="domain" description="FDX-ACB" evidence="18">
    <location>
        <begin position="708"/>
        <end position="801"/>
    </location>
</feature>
<evidence type="ECO:0000313" key="20">
    <source>
        <dbReference type="EMBL" id="KYO57050.1"/>
    </source>
</evidence>
<dbReference type="PROSITE" id="PS51483">
    <property type="entry name" value="B5"/>
    <property type="match status" value="1"/>
</dbReference>
<dbReference type="CDD" id="cd02796">
    <property type="entry name" value="tRNA_bind_bactPheRS"/>
    <property type="match status" value="1"/>
</dbReference>
<dbReference type="GO" id="GO:0009328">
    <property type="term" value="C:phenylalanine-tRNA ligase complex"/>
    <property type="evidence" value="ECO:0007669"/>
    <property type="project" value="TreeGrafter"/>
</dbReference>
<keyword evidence="13 15" id="KW-0030">Aminoacyl-tRNA synthetase</keyword>
<dbReference type="SUPFAM" id="SSF46955">
    <property type="entry name" value="Putative DNA-binding domain"/>
    <property type="match status" value="1"/>
</dbReference>
<dbReference type="HAMAP" id="MF_00283">
    <property type="entry name" value="Phe_tRNA_synth_beta1"/>
    <property type="match status" value="1"/>
</dbReference>
<dbReference type="InterPro" id="IPR009061">
    <property type="entry name" value="DNA-bd_dom_put_sf"/>
</dbReference>
<dbReference type="RefSeq" id="WP_062761754.1">
    <property type="nucleotide sequence ID" value="NZ_CP121045.1"/>
</dbReference>
<dbReference type="Gene3D" id="3.30.70.380">
    <property type="entry name" value="Ferrodoxin-fold anticodon-binding domain"/>
    <property type="match status" value="1"/>
</dbReference>
<dbReference type="GO" id="GO:0000287">
    <property type="term" value="F:magnesium ion binding"/>
    <property type="evidence" value="ECO:0007669"/>
    <property type="project" value="UniProtKB-UniRule"/>
</dbReference>
<dbReference type="SUPFAM" id="SSF50249">
    <property type="entry name" value="Nucleic acid-binding proteins"/>
    <property type="match status" value="1"/>
</dbReference>
<keyword evidence="5 16" id="KW-0820">tRNA-binding</keyword>
<dbReference type="GO" id="GO:0005524">
    <property type="term" value="F:ATP binding"/>
    <property type="evidence" value="ECO:0007669"/>
    <property type="project" value="UniProtKB-UniRule"/>
</dbReference>
<reference evidence="20 21" key="1">
    <citation type="submission" date="2015-12" db="EMBL/GenBank/DDBJ databases">
        <title>Genome sequence of Tistrella mobilis MCCC 1A02139.</title>
        <authorList>
            <person name="Lu L."/>
            <person name="Lai Q."/>
            <person name="Shao Z."/>
            <person name="Qian P."/>
        </authorList>
    </citation>
    <scope>NUCLEOTIDE SEQUENCE [LARGE SCALE GENOMIC DNA]</scope>
    <source>
        <strain evidence="20 21">MCCC 1A02139</strain>
    </source>
</reference>
<dbReference type="SUPFAM" id="SSF56037">
    <property type="entry name" value="PheT/TilS domain"/>
    <property type="match status" value="1"/>
</dbReference>
<dbReference type="GO" id="GO:0000049">
    <property type="term" value="F:tRNA binding"/>
    <property type="evidence" value="ECO:0007669"/>
    <property type="project" value="UniProtKB-UniRule"/>
</dbReference>
<feature type="binding site" evidence="15">
    <location>
        <position position="464"/>
    </location>
    <ligand>
        <name>Mg(2+)</name>
        <dbReference type="ChEBI" id="CHEBI:18420"/>
        <note>shared with alpha subunit</note>
    </ligand>
</feature>
<dbReference type="Gene3D" id="3.30.930.10">
    <property type="entry name" value="Bira Bifunctional Protein, Domain 2"/>
    <property type="match status" value="1"/>
</dbReference>
<dbReference type="Pfam" id="PF01588">
    <property type="entry name" value="tRNA_bind"/>
    <property type="match status" value="1"/>
</dbReference>
<dbReference type="InterPro" id="IPR036690">
    <property type="entry name" value="Fdx_antiC-bd_sf"/>
</dbReference>
<evidence type="ECO:0000256" key="3">
    <source>
        <dbReference type="ARBA" id="ARBA00011209"/>
    </source>
</evidence>
<dbReference type="InterPro" id="IPR004532">
    <property type="entry name" value="Phe-tRNA-ligase_IIc_bsu_bact"/>
</dbReference>
<comment type="catalytic activity">
    <reaction evidence="14 15">
        <text>tRNA(Phe) + L-phenylalanine + ATP = L-phenylalanyl-tRNA(Phe) + AMP + diphosphate + H(+)</text>
        <dbReference type="Rhea" id="RHEA:19413"/>
        <dbReference type="Rhea" id="RHEA-COMP:9668"/>
        <dbReference type="Rhea" id="RHEA-COMP:9699"/>
        <dbReference type="ChEBI" id="CHEBI:15378"/>
        <dbReference type="ChEBI" id="CHEBI:30616"/>
        <dbReference type="ChEBI" id="CHEBI:33019"/>
        <dbReference type="ChEBI" id="CHEBI:58095"/>
        <dbReference type="ChEBI" id="CHEBI:78442"/>
        <dbReference type="ChEBI" id="CHEBI:78531"/>
        <dbReference type="ChEBI" id="CHEBI:456215"/>
        <dbReference type="EC" id="6.1.1.20"/>
    </reaction>
</comment>
<accession>A0A162LTW2</accession>
<dbReference type="InterPro" id="IPR005121">
    <property type="entry name" value="Fdx_antiC-bd"/>
</dbReference>
<protein>
    <recommendedName>
        <fullName evidence="15">Phenylalanine--tRNA ligase beta subunit</fullName>
        <ecNumber evidence="15">6.1.1.20</ecNumber>
    </recommendedName>
    <alternativeName>
        <fullName evidence="15">Phenylalanyl-tRNA synthetase beta subunit</fullName>
        <shortName evidence="15">PheRS</shortName>
    </alternativeName>
</protein>
<evidence type="ECO:0000256" key="7">
    <source>
        <dbReference type="ARBA" id="ARBA00022723"/>
    </source>
</evidence>
<dbReference type="SMART" id="SM00873">
    <property type="entry name" value="B3_4"/>
    <property type="match status" value="1"/>
</dbReference>
<feature type="binding site" evidence="15">
    <location>
        <position position="455"/>
    </location>
    <ligand>
        <name>Mg(2+)</name>
        <dbReference type="ChEBI" id="CHEBI:18420"/>
        <note>shared with alpha subunit</note>
    </ligand>
</feature>
<keyword evidence="7 15" id="KW-0479">Metal-binding</keyword>
<dbReference type="SMART" id="SM00896">
    <property type="entry name" value="FDX-ACB"/>
    <property type="match status" value="1"/>
</dbReference>
<dbReference type="EMBL" id="LPZR01000034">
    <property type="protein sequence ID" value="KYO57050.1"/>
    <property type="molecule type" value="Genomic_DNA"/>
</dbReference>
<evidence type="ECO:0000259" key="18">
    <source>
        <dbReference type="PROSITE" id="PS51447"/>
    </source>
</evidence>
<dbReference type="SMART" id="SM00874">
    <property type="entry name" value="B5"/>
    <property type="match status" value="1"/>
</dbReference>
<evidence type="ECO:0000256" key="6">
    <source>
        <dbReference type="ARBA" id="ARBA00022598"/>
    </source>
</evidence>
<organism evidence="20 21">
    <name type="scientific">Tistrella mobilis</name>
    <dbReference type="NCBI Taxonomy" id="171437"/>
    <lineage>
        <taxon>Bacteria</taxon>
        <taxon>Pseudomonadati</taxon>
        <taxon>Pseudomonadota</taxon>
        <taxon>Alphaproteobacteria</taxon>
        <taxon>Geminicoccales</taxon>
        <taxon>Geminicoccaceae</taxon>
        <taxon>Tistrella</taxon>
    </lineage>
</organism>
<evidence type="ECO:0000256" key="8">
    <source>
        <dbReference type="ARBA" id="ARBA00022741"/>
    </source>
</evidence>
<keyword evidence="6 15" id="KW-0436">Ligase</keyword>
<evidence type="ECO:0000256" key="9">
    <source>
        <dbReference type="ARBA" id="ARBA00022840"/>
    </source>
</evidence>
<dbReference type="NCBIfam" id="NF045760">
    <property type="entry name" value="YtpR"/>
    <property type="match status" value="1"/>
</dbReference>
<dbReference type="SUPFAM" id="SSF55681">
    <property type="entry name" value="Class II aaRS and biotin synthetases"/>
    <property type="match status" value="1"/>
</dbReference>
<dbReference type="InterPro" id="IPR041616">
    <property type="entry name" value="PheRS_beta_core"/>
</dbReference>
<dbReference type="PANTHER" id="PTHR10947">
    <property type="entry name" value="PHENYLALANYL-TRNA SYNTHETASE BETA CHAIN AND LEUCINE-RICH REPEAT-CONTAINING PROTEIN 47"/>
    <property type="match status" value="1"/>
</dbReference>
<gene>
    <name evidence="15" type="primary">pheT</name>
    <name evidence="20" type="ORF">AUP44_21470</name>
</gene>
<comment type="cofactor">
    <cofactor evidence="15">
        <name>Mg(2+)</name>
        <dbReference type="ChEBI" id="CHEBI:18420"/>
    </cofactor>
    <text evidence="15">Binds 2 magnesium ions per tetramer.</text>
</comment>
<keyword evidence="11 16" id="KW-0694">RNA-binding</keyword>
<name>A0A162LTW2_9PROT</name>
<comment type="similarity">
    <text evidence="2 15">Belongs to the phenylalanyl-tRNA synthetase beta subunit family. Type 1 subfamily.</text>
</comment>
<dbReference type="Gene3D" id="3.30.56.10">
    <property type="match status" value="2"/>
</dbReference>
<dbReference type="NCBIfam" id="TIGR00472">
    <property type="entry name" value="pheT_bact"/>
    <property type="match status" value="1"/>
</dbReference>
<dbReference type="SUPFAM" id="SSF54991">
    <property type="entry name" value="Anticodon-binding domain of PheRS"/>
    <property type="match status" value="1"/>
</dbReference>
<dbReference type="Proteomes" id="UP000075787">
    <property type="component" value="Unassembled WGS sequence"/>
</dbReference>
<dbReference type="InterPro" id="IPR012340">
    <property type="entry name" value="NA-bd_OB-fold"/>
</dbReference>
<dbReference type="InterPro" id="IPR005147">
    <property type="entry name" value="tRNA_synthase_B5-dom"/>
</dbReference>
<evidence type="ECO:0000313" key="21">
    <source>
        <dbReference type="Proteomes" id="UP000075787"/>
    </source>
</evidence>
<evidence type="ECO:0000256" key="14">
    <source>
        <dbReference type="ARBA" id="ARBA00049255"/>
    </source>
</evidence>
<feature type="binding site" evidence="15">
    <location>
        <position position="465"/>
    </location>
    <ligand>
        <name>Mg(2+)</name>
        <dbReference type="ChEBI" id="CHEBI:18420"/>
        <note>shared with alpha subunit</note>
    </ligand>
</feature>
<dbReference type="Pfam" id="PF03147">
    <property type="entry name" value="FDX-ACB"/>
    <property type="match status" value="1"/>
</dbReference>
<evidence type="ECO:0000256" key="15">
    <source>
        <dbReference type="HAMAP-Rule" id="MF_00283"/>
    </source>
</evidence>
<dbReference type="GeneID" id="97240018"/>
<dbReference type="InterPro" id="IPR033714">
    <property type="entry name" value="tRNA_bind_bactPheRS"/>
</dbReference>
<feature type="binding site" evidence="15">
    <location>
        <position position="461"/>
    </location>
    <ligand>
        <name>Mg(2+)</name>
        <dbReference type="ChEBI" id="CHEBI:18420"/>
        <note>shared with alpha subunit</note>
    </ligand>
</feature>
<dbReference type="GO" id="GO:0004826">
    <property type="term" value="F:phenylalanine-tRNA ligase activity"/>
    <property type="evidence" value="ECO:0007669"/>
    <property type="project" value="UniProtKB-UniRule"/>
</dbReference>
<dbReference type="CDD" id="cd00769">
    <property type="entry name" value="PheRS_beta_core"/>
    <property type="match status" value="1"/>
</dbReference>
<evidence type="ECO:0000256" key="4">
    <source>
        <dbReference type="ARBA" id="ARBA00022490"/>
    </source>
</evidence>
<keyword evidence="10 15" id="KW-0460">Magnesium</keyword>
<dbReference type="OrthoDB" id="9805455at2"/>
<dbReference type="FunFam" id="3.30.70.380:FF:000001">
    <property type="entry name" value="Phenylalanine--tRNA ligase beta subunit"/>
    <property type="match status" value="1"/>
</dbReference>
<dbReference type="EC" id="6.1.1.20" evidence="15"/>
<dbReference type="AlphaFoldDB" id="A0A162LTW2"/>
<dbReference type="PANTHER" id="PTHR10947:SF0">
    <property type="entry name" value="PHENYLALANINE--TRNA LIGASE BETA SUBUNIT"/>
    <property type="match status" value="1"/>
</dbReference>
<feature type="domain" description="TRNA-binding" evidence="17">
    <location>
        <begin position="39"/>
        <end position="148"/>
    </location>
</feature>
<evidence type="ECO:0000256" key="12">
    <source>
        <dbReference type="ARBA" id="ARBA00022917"/>
    </source>
</evidence>
<dbReference type="Gene3D" id="2.40.50.140">
    <property type="entry name" value="Nucleic acid-binding proteins"/>
    <property type="match status" value="1"/>
</dbReference>
<evidence type="ECO:0000256" key="11">
    <source>
        <dbReference type="ARBA" id="ARBA00022884"/>
    </source>
</evidence>
<evidence type="ECO:0000256" key="13">
    <source>
        <dbReference type="ARBA" id="ARBA00023146"/>
    </source>
</evidence>
<comment type="caution">
    <text evidence="20">The sequence shown here is derived from an EMBL/GenBank/DDBJ whole genome shotgun (WGS) entry which is preliminary data.</text>
</comment>
<keyword evidence="8 15" id="KW-0547">Nucleotide-binding</keyword>
<dbReference type="InterPro" id="IPR002547">
    <property type="entry name" value="tRNA-bd_dom"/>
</dbReference>
<dbReference type="FunFam" id="2.40.50.140:FF:000045">
    <property type="entry name" value="Phenylalanine--tRNA ligase beta subunit"/>
    <property type="match status" value="1"/>
</dbReference>
<keyword evidence="12 15" id="KW-0648">Protein biosynthesis</keyword>
<feature type="domain" description="B5" evidence="19">
    <location>
        <begin position="401"/>
        <end position="477"/>
    </location>
</feature>
<dbReference type="Pfam" id="PF03483">
    <property type="entry name" value="B3_4"/>
    <property type="match status" value="1"/>
</dbReference>
<dbReference type="InterPro" id="IPR045060">
    <property type="entry name" value="Phe-tRNA-ligase_IIc_bsu"/>
</dbReference>
<comment type="subcellular location">
    <subcellularLocation>
        <location evidence="1 15">Cytoplasm</location>
    </subcellularLocation>
</comment>
<evidence type="ECO:0000256" key="1">
    <source>
        <dbReference type="ARBA" id="ARBA00004496"/>
    </source>
</evidence>
<dbReference type="InterPro" id="IPR045864">
    <property type="entry name" value="aa-tRNA-synth_II/BPL/LPL"/>
</dbReference>
<sequence length="802" mass="85121">MKFTLSWLKDHLDTDADLDRIALALTAVGLEVEEITDRRAALAPFTVAHVISAEKHPDADKLRVCRVDTGDGEVQVVCGAPNARTGMKAVFARSGLTVPGTGLTLKPSKIRGVESNGMLVSMREMGLSDEHDGIIEMPGDAPLGQPFAPVLGVDDPVIEIAITPNRGDCLGVRGIARDLAAAGLGTLKPLEATPVAGRFPNPVAIRITDDARSGCPVFAGRTIRGVTNGAAPDWMLRRLTAVGLRPISVLVDITNYVSLDLGRPLHVFDAKKLTGDLTIRTAAEGESLKALDERTYALGAGRDVVIADDAGVQSLGGIMGGEATGVDETTTEVVLECAWFDPKRIAESGRALSILSDARYRFERTVDPETVLPGTEIATALILKLAGGEASEVTVAGEVPGFDRVIGFRPARVESLGGIVVDPAAQATILTRLGFGVVQESDALWQVRVPSWRQDVEGEADLVEEVLRINGYDTVPPVPLPRVDVVTRTAANDRRRRAGWVRRDLAARGLVETVNYSFLTAAAARRFGGGADELHLLNPISADLEVMRPTPLASLVMVAGRAAARGELDGRWFEVGPGWRGIAPSDQRNLATGLRTGRTGPRSWTGQPRTVDVFDAKADILAALAAAGMDADKVQIVAGEAPGHYHPGRSAAVKLGPKLTLGFFGELHPLVVEAHDVKGPAVGFELDLDALPEPKRKADRTRPALVLHDLQPVERDFAFVVDAGVAAEALIKAVRGAEKKLITDVSVFDRYEGERLGAGKVSLAVSVTLQPVERTLTDAEIQAVSDRIVAAVTKATGAVLRG</sequence>
<dbReference type="InterPro" id="IPR020825">
    <property type="entry name" value="Phe-tRNA_synthase-like_B3/B4"/>
</dbReference>
<dbReference type="PROSITE" id="PS51447">
    <property type="entry name" value="FDX_ACB"/>
    <property type="match status" value="1"/>
</dbReference>
<dbReference type="Gene3D" id="3.50.40.10">
    <property type="entry name" value="Phenylalanyl-trna Synthetase, Chain B, domain 3"/>
    <property type="match status" value="1"/>
</dbReference>
<dbReference type="GO" id="GO:0006432">
    <property type="term" value="P:phenylalanyl-tRNA aminoacylation"/>
    <property type="evidence" value="ECO:0007669"/>
    <property type="project" value="UniProtKB-UniRule"/>
</dbReference>
<comment type="subunit">
    <text evidence="3 15">Tetramer of two alpha and two beta subunits.</text>
</comment>
<evidence type="ECO:0000256" key="5">
    <source>
        <dbReference type="ARBA" id="ARBA00022555"/>
    </source>
</evidence>
<keyword evidence="4 15" id="KW-0963">Cytoplasm</keyword>
<evidence type="ECO:0000259" key="17">
    <source>
        <dbReference type="PROSITE" id="PS50886"/>
    </source>
</evidence>
<proteinExistence type="inferred from homology"/>
<evidence type="ECO:0000256" key="2">
    <source>
        <dbReference type="ARBA" id="ARBA00008653"/>
    </source>
</evidence>
<evidence type="ECO:0000259" key="19">
    <source>
        <dbReference type="PROSITE" id="PS51483"/>
    </source>
</evidence>
<dbReference type="Pfam" id="PF03484">
    <property type="entry name" value="B5"/>
    <property type="match status" value="1"/>
</dbReference>
<dbReference type="Pfam" id="PF17759">
    <property type="entry name" value="tRNA_synthFbeta"/>
    <property type="match status" value="1"/>
</dbReference>